<dbReference type="Proteomes" id="UP000316759">
    <property type="component" value="Unassembled WGS sequence"/>
</dbReference>
<dbReference type="SUPFAM" id="SSF48371">
    <property type="entry name" value="ARM repeat"/>
    <property type="match status" value="1"/>
</dbReference>
<comment type="caution">
    <text evidence="1">The sequence shown here is derived from an EMBL/GenBank/DDBJ whole genome shotgun (WGS) entry which is preliminary data.</text>
</comment>
<sequence>MENKDIKRPLERSLKVFKSIISRYVVRAEADIFHTPGPEATLISKPQLQLFYSKAPTITSPLTVGHHEDKNAPEESLIPIRLVIKLIKELCLTKGGILLIKKHGFLEILLKILDENDHALLHFALAALVAVVKSGMFTGIFIDQEILNSLCYLMLSQKDVEKTMTLYILQNLLKREDVRESLPKVSNYIPSLLSLVAEPFPKCDPVKLDGYQSTGNASDKYKEHVSADLRTLAEDVCRPSQETIFLLSPTAIYAASCLASLASTSDTALLIRTSGAVPILLSCLRNTELLQQNNTGGEDQWISLDRQWLHIQYE</sequence>
<evidence type="ECO:0000313" key="2">
    <source>
        <dbReference type="Proteomes" id="UP000316759"/>
    </source>
</evidence>
<dbReference type="AlphaFoldDB" id="A0A504YTJ7"/>
<dbReference type="Gene3D" id="1.25.10.10">
    <property type="entry name" value="Leucine-rich Repeat Variant"/>
    <property type="match status" value="1"/>
</dbReference>
<dbReference type="OrthoDB" id="10531494at2759"/>
<reference evidence="1 2" key="1">
    <citation type="submission" date="2019-04" db="EMBL/GenBank/DDBJ databases">
        <title>Annotation for the trematode Fasciola gigantica.</title>
        <authorList>
            <person name="Choi Y.-J."/>
        </authorList>
    </citation>
    <scope>NUCLEOTIDE SEQUENCE [LARGE SCALE GENOMIC DNA]</scope>
    <source>
        <strain evidence="1">Uganda_cow_1</strain>
    </source>
</reference>
<protein>
    <submittedName>
        <fullName evidence="1">Uncharacterized protein</fullName>
    </submittedName>
</protein>
<keyword evidence="2" id="KW-1185">Reference proteome</keyword>
<dbReference type="InterPro" id="IPR011989">
    <property type="entry name" value="ARM-like"/>
</dbReference>
<proteinExistence type="predicted"/>
<name>A0A504YTJ7_FASGI</name>
<organism evidence="1 2">
    <name type="scientific">Fasciola gigantica</name>
    <name type="common">Giant liver fluke</name>
    <dbReference type="NCBI Taxonomy" id="46835"/>
    <lineage>
        <taxon>Eukaryota</taxon>
        <taxon>Metazoa</taxon>
        <taxon>Spiralia</taxon>
        <taxon>Lophotrochozoa</taxon>
        <taxon>Platyhelminthes</taxon>
        <taxon>Trematoda</taxon>
        <taxon>Digenea</taxon>
        <taxon>Plagiorchiida</taxon>
        <taxon>Echinostomata</taxon>
        <taxon>Echinostomatoidea</taxon>
        <taxon>Fasciolidae</taxon>
        <taxon>Fasciola</taxon>
    </lineage>
</organism>
<accession>A0A504YTJ7</accession>
<gene>
    <name evidence="1" type="ORF">FGIG_11661</name>
</gene>
<evidence type="ECO:0000313" key="1">
    <source>
        <dbReference type="EMBL" id="TPP63945.1"/>
    </source>
</evidence>
<dbReference type="EMBL" id="SUNJ01005038">
    <property type="protein sequence ID" value="TPP63945.1"/>
    <property type="molecule type" value="Genomic_DNA"/>
</dbReference>
<dbReference type="InterPro" id="IPR016024">
    <property type="entry name" value="ARM-type_fold"/>
</dbReference>